<keyword evidence="1" id="KW-0472">Membrane</keyword>
<protein>
    <recommendedName>
        <fullName evidence="4">Transmembrane protein</fullName>
    </recommendedName>
</protein>
<comment type="caution">
    <text evidence="2">The sequence shown here is derived from an EMBL/GenBank/DDBJ whole genome shotgun (WGS) entry which is preliminary data.</text>
</comment>
<gene>
    <name evidence="2" type="ORF">DXN04_07400</name>
</gene>
<reference evidence="2 3" key="1">
    <citation type="submission" date="2018-08" db="EMBL/GenBank/DDBJ databases">
        <title>Chitinophaga sp. K20C18050901, a novel bacterium isolated from forest soil.</title>
        <authorList>
            <person name="Wang C."/>
        </authorList>
    </citation>
    <scope>NUCLEOTIDE SEQUENCE [LARGE SCALE GENOMIC DNA]</scope>
    <source>
        <strain evidence="2 3">K20C18050901</strain>
    </source>
</reference>
<feature type="transmembrane region" description="Helical" evidence="1">
    <location>
        <begin position="36"/>
        <end position="58"/>
    </location>
</feature>
<keyword evidence="1" id="KW-0812">Transmembrane</keyword>
<accession>A0A3E1P518</accession>
<dbReference type="Proteomes" id="UP000261174">
    <property type="component" value="Unassembled WGS sequence"/>
</dbReference>
<evidence type="ECO:0008006" key="4">
    <source>
        <dbReference type="Google" id="ProtNLM"/>
    </source>
</evidence>
<sequence length="75" mass="8689">MILNTVQEAMIAKIPFRSNYLVLKYGLSVRCFPAAVVIYCCPMSFFAHFAFVAVDFVYNNKYNCNARNDNIMQYD</sequence>
<keyword evidence="3" id="KW-1185">Reference proteome</keyword>
<evidence type="ECO:0000256" key="1">
    <source>
        <dbReference type="SAM" id="Phobius"/>
    </source>
</evidence>
<keyword evidence="1" id="KW-1133">Transmembrane helix</keyword>
<evidence type="ECO:0000313" key="2">
    <source>
        <dbReference type="EMBL" id="RFM35210.1"/>
    </source>
</evidence>
<dbReference type="AlphaFoldDB" id="A0A3E1P518"/>
<name>A0A3E1P518_9BACT</name>
<organism evidence="2 3">
    <name type="scientific">Chitinophaga silvisoli</name>
    <dbReference type="NCBI Taxonomy" id="2291814"/>
    <lineage>
        <taxon>Bacteria</taxon>
        <taxon>Pseudomonadati</taxon>
        <taxon>Bacteroidota</taxon>
        <taxon>Chitinophagia</taxon>
        <taxon>Chitinophagales</taxon>
        <taxon>Chitinophagaceae</taxon>
        <taxon>Chitinophaga</taxon>
    </lineage>
</organism>
<dbReference type="EMBL" id="QTJV01000002">
    <property type="protein sequence ID" value="RFM35210.1"/>
    <property type="molecule type" value="Genomic_DNA"/>
</dbReference>
<proteinExistence type="predicted"/>
<evidence type="ECO:0000313" key="3">
    <source>
        <dbReference type="Proteomes" id="UP000261174"/>
    </source>
</evidence>